<feature type="compositionally biased region" description="Basic and acidic residues" evidence="1">
    <location>
        <begin position="74"/>
        <end position="91"/>
    </location>
</feature>
<evidence type="ECO:0000313" key="3">
    <source>
        <dbReference type="WBParaSite" id="Pan_g10334.t1"/>
    </source>
</evidence>
<protein>
    <submittedName>
        <fullName evidence="3">Protein aurora borealis</fullName>
    </submittedName>
</protein>
<dbReference type="AlphaFoldDB" id="A0A7E4ULV7"/>
<reference evidence="2" key="1">
    <citation type="journal article" date="2013" name="Genetics">
        <title>The draft genome and transcriptome of Panagrellus redivivus are shaped by the harsh demands of a free-living lifestyle.</title>
        <authorList>
            <person name="Srinivasan J."/>
            <person name="Dillman A.R."/>
            <person name="Macchietto M.G."/>
            <person name="Heikkinen L."/>
            <person name="Lakso M."/>
            <person name="Fracchia K.M."/>
            <person name="Antoshechkin I."/>
            <person name="Mortazavi A."/>
            <person name="Wong G."/>
            <person name="Sternberg P.W."/>
        </authorList>
    </citation>
    <scope>NUCLEOTIDE SEQUENCE [LARGE SCALE GENOMIC DNA]</scope>
    <source>
        <strain evidence="2">MT8872</strain>
    </source>
</reference>
<evidence type="ECO:0000313" key="2">
    <source>
        <dbReference type="Proteomes" id="UP000492821"/>
    </source>
</evidence>
<proteinExistence type="predicted"/>
<dbReference type="Proteomes" id="UP000492821">
    <property type="component" value="Unassembled WGS sequence"/>
</dbReference>
<reference evidence="3" key="2">
    <citation type="submission" date="2020-10" db="UniProtKB">
        <authorList>
            <consortium name="WormBaseParasite"/>
        </authorList>
    </citation>
    <scope>IDENTIFICATION</scope>
</reference>
<keyword evidence="2" id="KW-1185">Reference proteome</keyword>
<evidence type="ECO:0000256" key="1">
    <source>
        <dbReference type="SAM" id="MobiDB-lite"/>
    </source>
</evidence>
<accession>A0A7E4ULV7</accession>
<name>A0A7E4ULV7_PANRE</name>
<feature type="region of interest" description="Disordered" evidence="1">
    <location>
        <begin position="70"/>
        <end position="91"/>
    </location>
</feature>
<sequence>MVRSCLEDPSIHMEAGFQPFLGRMPEKDFPLGRRTRLTEKSQTWNPTRADRRKCNILKDIYPSIKHNGHSFTSRFDERMRPTRLHDPGTTN</sequence>
<organism evidence="2 3">
    <name type="scientific">Panagrellus redivivus</name>
    <name type="common">Microworm</name>
    <dbReference type="NCBI Taxonomy" id="6233"/>
    <lineage>
        <taxon>Eukaryota</taxon>
        <taxon>Metazoa</taxon>
        <taxon>Ecdysozoa</taxon>
        <taxon>Nematoda</taxon>
        <taxon>Chromadorea</taxon>
        <taxon>Rhabditida</taxon>
        <taxon>Tylenchina</taxon>
        <taxon>Panagrolaimomorpha</taxon>
        <taxon>Panagrolaimoidea</taxon>
        <taxon>Panagrolaimidae</taxon>
        <taxon>Panagrellus</taxon>
    </lineage>
</organism>
<dbReference type="WBParaSite" id="Pan_g10334.t1">
    <property type="protein sequence ID" value="Pan_g10334.t1"/>
    <property type="gene ID" value="Pan_g10334"/>
</dbReference>